<dbReference type="InterPro" id="IPR006367">
    <property type="entry name" value="Sirohaem_synthase_N"/>
</dbReference>
<dbReference type="InterPro" id="IPR006366">
    <property type="entry name" value="CobA/CysG_C"/>
</dbReference>
<dbReference type="KEGG" id="mon:G8E03_06560"/>
<dbReference type="PANTHER" id="PTHR45790">
    <property type="entry name" value="SIROHEME SYNTHASE-RELATED"/>
    <property type="match status" value="1"/>
</dbReference>
<evidence type="ECO:0000256" key="9">
    <source>
        <dbReference type="ARBA" id="ARBA00023239"/>
    </source>
</evidence>
<evidence type="ECO:0000256" key="5">
    <source>
        <dbReference type="ARBA" id="ARBA00022679"/>
    </source>
</evidence>
<evidence type="ECO:0000259" key="17">
    <source>
        <dbReference type="Pfam" id="PF10414"/>
    </source>
</evidence>
<dbReference type="PANTHER" id="PTHR45790:SF3">
    <property type="entry name" value="S-ADENOSYL-L-METHIONINE-DEPENDENT UROPORPHYRINOGEN III METHYLTRANSFERASE, CHLOROPLASTIC"/>
    <property type="match status" value="1"/>
</dbReference>
<dbReference type="NCBIfam" id="TIGR01470">
    <property type="entry name" value="cysG_Nterm"/>
    <property type="match status" value="1"/>
</dbReference>
<evidence type="ECO:0000256" key="8">
    <source>
        <dbReference type="ARBA" id="ARBA00023027"/>
    </source>
</evidence>
<dbReference type="NCBIfam" id="TIGR01469">
    <property type="entry name" value="cobA_cysG_Cterm"/>
    <property type="match status" value="1"/>
</dbReference>
<dbReference type="SUPFAM" id="SSF51735">
    <property type="entry name" value="NAD(P)-binding Rossmann-fold domains"/>
    <property type="match status" value="1"/>
</dbReference>
<evidence type="ECO:0000313" key="18">
    <source>
        <dbReference type="EMBL" id="QIK40459.1"/>
    </source>
</evidence>
<evidence type="ECO:0000256" key="15">
    <source>
        <dbReference type="RuleBase" id="RU003960"/>
    </source>
</evidence>
<evidence type="ECO:0000259" key="16">
    <source>
        <dbReference type="Pfam" id="PF00590"/>
    </source>
</evidence>
<keyword evidence="3" id="KW-0169">Cobalamin biosynthesis</keyword>
<dbReference type="PROSITE" id="PS00840">
    <property type="entry name" value="SUMT_2"/>
    <property type="match status" value="1"/>
</dbReference>
<feature type="active site" description="Proton acceptor" evidence="14">
    <location>
        <position position="250"/>
    </location>
</feature>
<dbReference type="InterPro" id="IPR019478">
    <property type="entry name" value="Sirohaem_synthase_dimer_dom"/>
</dbReference>
<dbReference type="GO" id="GO:0009236">
    <property type="term" value="P:cobalamin biosynthetic process"/>
    <property type="evidence" value="ECO:0007669"/>
    <property type="project" value="UniProtKB-KW"/>
</dbReference>
<keyword evidence="6" id="KW-0949">S-adenosyl-L-methionine</keyword>
<evidence type="ECO:0000256" key="7">
    <source>
        <dbReference type="ARBA" id="ARBA00023002"/>
    </source>
</evidence>
<keyword evidence="10" id="KW-0627">Porphyrin biosynthesis</keyword>
<feature type="domain" description="Sirohaem synthase dimerisation" evidence="17">
    <location>
        <begin position="150"/>
        <end position="206"/>
    </location>
</feature>
<dbReference type="InterPro" id="IPR012409">
    <property type="entry name" value="Sirohaem_synth"/>
</dbReference>
<evidence type="ECO:0000256" key="2">
    <source>
        <dbReference type="ARBA" id="ARBA00005879"/>
    </source>
</evidence>
<evidence type="ECO:0000256" key="6">
    <source>
        <dbReference type="ARBA" id="ARBA00022691"/>
    </source>
</evidence>
<dbReference type="Gene3D" id="3.30.160.110">
    <property type="entry name" value="Siroheme synthase, domain 2"/>
    <property type="match status" value="1"/>
</dbReference>
<evidence type="ECO:0000256" key="10">
    <source>
        <dbReference type="ARBA" id="ARBA00023244"/>
    </source>
</evidence>
<dbReference type="EC" id="2.1.1.107" evidence="18"/>
<dbReference type="CDD" id="cd11642">
    <property type="entry name" value="SUMT"/>
    <property type="match status" value="1"/>
</dbReference>
<dbReference type="InterPro" id="IPR036291">
    <property type="entry name" value="NAD(P)-bd_dom_sf"/>
</dbReference>
<dbReference type="SUPFAM" id="SSF75615">
    <property type="entry name" value="Siroheme synthase middle domains-like"/>
    <property type="match status" value="1"/>
</dbReference>
<accession>A0A6G7VK93</accession>
<dbReference type="GO" id="GO:0019354">
    <property type="term" value="P:siroheme biosynthetic process"/>
    <property type="evidence" value="ECO:0007669"/>
    <property type="project" value="UniProtKB-UniPathway"/>
</dbReference>
<dbReference type="EMBL" id="CP049811">
    <property type="protein sequence ID" value="QIK40459.1"/>
    <property type="molecule type" value="Genomic_DNA"/>
</dbReference>
<organism evidence="18 19">
    <name type="scientific">Pontivivens nitratireducens</name>
    <dbReference type="NCBI Taxonomy" id="2758038"/>
    <lineage>
        <taxon>Bacteria</taxon>
        <taxon>Pseudomonadati</taxon>
        <taxon>Pseudomonadota</taxon>
        <taxon>Alphaproteobacteria</taxon>
        <taxon>Rhodobacterales</taxon>
        <taxon>Paracoccaceae</taxon>
        <taxon>Pontivivens</taxon>
    </lineage>
</organism>
<dbReference type="UniPathway" id="UPA00262">
    <property type="reaction ID" value="UER00211"/>
</dbReference>
<feature type="active site" description="Proton donor" evidence="14">
    <location>
        <position position="272"/>
    </location>
</feature>
<dbReference type="GO" id="GO:0004851">
    <property type="term" value="F:uroporphyrin-III C-methyltransferase activity"/>
    <property type="evidence" value="ECO:0007669"/>
    <property type="project" value="UniProtKB-EC"/>
</dbReference>
<evidence type="ECO:0000256" key="4">
    <source>
        <dbReference type="ARBA" id="ARBA00022603"/>
    </source>
</evidence>
<evidence type="ECO:0000256" key="13">
    <source>
        <dbReference type="ARBA" id="ARBA00047561"/>
    </source>
</evidence>
<gene>
    <name evidence="18" type="primary">cobA</name>
    <name evidence="18" type="ORF">G8E03_06560</name>
</gene>
<keyword evidence="19" id="KW-1185">Reference proteome</keyword>
<dbReference type="InterPro" id="IPR000878">
    <property type="entry name" value="4pyrrol_Mease"/>
</dbReference>
<dbReference type="RefSeq" id="WP_166189953.1">
    <property type="nucleotide sequence ID" value="NZ_CP049811.1"/>
</dbReference>
<dbReference type="InterPro" id="IPR014776">
    <property type="entry name" value="4pyrrole_Mease_sub2"/>
</dbReference>
<dbReference type="SUPFAM" id="SSF53790">
    <property type="entry name" value="Tetrapyrrole methylase"/>
    <property type="match status" value="1"/>
</dbReference>
<dbReference type="PIRSF" id="PIRSF036426">
    <property type="entry name" value="Sirohaem_synth"/>
    <property type="match status" value="1"/>
</dbReference>
<dbReference type="InterPro" id="IPR003043">
    <property type="entry name" value="Uropor_MeTrfase_CS"/>
</dbReference>
<reference evidence="18 19" key="1">
    <citation type="submission" date="2020-03" db="EMBL/GenBank/DDBJ databases">
        <title>Complete genome sequence of Monaibacterium sp. ALG8 with diverse plasmids.</title>
        <authorList>
            <person name="Sun C."/>
        </authorList>
    </citation>
    <scope>NUCLEOTIDE SEQUENCE [LARGE SCALE GENOMIC DNA]</scope>
    <source>
        <strain evidence="18 19">ALG8</strain>
    </source>
</reference>
<dbReference type="GO" id="GO:0032259">
    <property type="term" value="P:methylation"/>
    <property type="evidence" value="ECO:0007669"/>
    <property type="project" value="UniProtKB-KW"/>
</dbReference>
<dbReference type="PROSITE" id="PS00839">
    <property type="entry name" value="SUMT_1"/>
    <property type="match status" value="1"/>
</dbReference>
<dbReference type="InterPro" id="IPR035996">
    <property type="entry name" value="4pyrrol_Methylase_sf"/>
</dbReference>
<dbReference type="Pfam" id="PF00590">
    <property type="entry name" value="TP_methylase"/>
    <property type="match status" value="1"/>
</dbReference>
<sequence>MKSFPMFIRTTDRRVVIVGGGEQAAQKTRLILKTDARIILAAPRLEDELAGAVAQGTVEWSAGPVTLATFEGAAMAFIATGCPAHDAALHALATAARCPVNVVDRPDLCDITTPSLVDRDPVVVAIGTEGTAPVLARQIKTQIEQSLAPSLGGLAAFSGRLRGAVARDIPRARRRAFWAWVFNGSPRRKWIAGQEHHAITEVKSALEAGGTFQQEAKGSIALVGAGPGARDLLTLRAVERLQEADVIFYDRLVSEDVLELARRDAERVFVGKVVGAHAWPQERINAIIVAEARKGRRVVRLKSGDPGIFGRAAEEIDAAREAGIDVEIVPGITAACGAAAAAGLPLTERGVADTLVLATGMAREGAALPDTLRHTGPGTTTVLYMAVAQAPRLRDELMASGLPAQAQVTIGADISKGSQQILKTTITILPDTLAEHGITGCAVLIITWPAAEVTQQGIPAARPMLATV</sequence>
<dbReference type="Gene3D" id="3.40.50.720">
    <property type="entry name" value="NAD(P)-binding Rossmann-like Domain"/>
    <property type="match status" value="1"/>
</dbReference>
<keyword evidence="8" id="KW-0520">NAD</keyword>
<evidence type="ECO:0000313" key="19">
    <source>
        <dbReference type="Proteomes" id="UP000500791"/>
    </source>
</evidence>
<dbReference type="Pfam" id="PF13241">
    <property type="entry name" value="NAD_binding_7"/>
    <property type="match status" value="1"/>
</dbReference>
<dbReference type="NCBIfam" id="NF007922">
    <property type="entry name" value="PRK10637.1"/>
    <property type="match status" value="1"/>
</dbReference>
<dbReference type="InterPro" id="IPR037115">
    <property type="entry name" value="Sirohaem_synt_dimer_dom_sf"/>
</dbReference>
<keyword evidence="7" id="KW-0560">Oxidoreductase</keyword>
<dbReference type="Proteomes" id="UP000500791">
    <property type="component" value="Chromosome"/>
</dbReference>
<dbReference type="GO" id="GO:0051287">
    <property type="term" value="F:NAD binding"/>
    <property type="evidence" value="ECO:0007669"/>
    <property type="project" value="InterPro"/>
</dbReference>
<feature type="domain" description="Tetrapyrrole methylase" evidence="16">
    <location>
        <begin position="220"/>
        <end position="427"/>
    </location>
</feature>
<dbReference type="Gene3D" id="3.30.950.10">
    <property type="entry name" value="Methyltransferase, Cobalt-precorrin-4 Transmethylase, Domain 2"/>
    <property type="match status" value="1"/>
</dbReference>
<name>A0A6G7VK93_9RHOB</name>
<keyword evidence="5 15" id="KW-0808">Transferase</keyword>
<keyword evidence="9" id="KW-0456">Lyase</keyword>
<dbReference type="AlphaFoldDB" id="A0A6G7VK93"/>
<dbReference type="GO" id="GO:0051266">
    <property type="term" value="F:sirohydrochlorin ferrochelatase activity"/>
    <property type="evidence" value="ECO:0007669"/>
    <property type="project" value="InterPro"/>
</dbReference>
<dbReference type="Gene3D" id="1.10.8.210">
    <property type="entry name" value="Sirohaem synthase, dimerisation domain"/>
    <property type="match status" value="1"/>
</dbReference>
<keyword evidence="11" id="KW-0511">Multifunctional enzyme</keyword>
<dbReference type="InterPro" id="IPR014777">
    <property type="entry name" value="4pyrrole_Mease_sub1"/>
</dbReference>
<comment type="similarity">
    <text evidence="2 15">Belongs to the precorrin methyltransferase family.</text>
</comment>
<dbReference type="GO" id="GO:0043115">
    <property type="term" value="F:precorrin-2 dehydrogenase activity"/>
    <property type="evidence" value="ECO:0007669"/>
    <property type="project" value="UniProtKB-EC"/>
</dbReference>
<comment type="catalytic activity">
    <reaction evidence="13">
        <text>precorrin-2 + NAD(+) = sirohydrochlorin + NADH + 2 H(+)</text>
        <dbReference type="Rhea" id="RHEA:15613"/>
        <dbReference type="ChEBI" id="CHEBI:15378"/>
        <dbReference type="ChEBI" id="CHEBI:57540"/>
        <dbReference type="ChEBI" id="CHEBI:57945"/>
        <dbReference type="ChEBI" id="CHEBI:58351"/>
        <dbReference type="ChEBI" id="CHEBI:58827"/>
        <dbReference type="EC" id="1.3.1.76"/>
    </reaction>
</comment>
<evidence type="ECO:0000256" key="1">
    <source>
        <dbReference type="ARBA" id="ARBA00005010"/>
    </source>
</evidence>
<evidence type="ECO:0000256" key="14">
    <source>
        <dbReference type="PIRSR" id="PIRSR036426-1"/>
    </source>
</evidence>
<evidence type="ECO:0000256" key="11">
    <source>
        <dbReference type="ARBA" id="ARBA00023268"/>
    </source>
</evidence>
<keyword evidence="4 15" id="KW-0489">Methyltransferase</keyword>
<dbReference type="Pfam" id="PF10414">
    <property type="entry name" value="CysG_dimeriser"/>
    <property type="match status" value="1"/>
</dbReference>
<comment type="pathway">
    <text evidence="1">Porphyrin-containing compound metabolism; siroheme biosynthesis; sirohydrochlorin from precorrin-2: step 1/1.</text>
</comment>
<dbReference type="InterPro" id="IPR050161">
    <property type="entry name" value="Siro_Cobalamin_biosynth"/>
</dbReference>
<dbReference type="FunFam" id="3.40.1010.10:FF:000001">
    <property type="entry name" value="Siroheme synthase"/>
    <property type="match status" value="1"/>
</dbReference>
<dbReference type="NCBIfam" id="NF004790">
    <property type="entry name" value="PRK06136.1"/>
    <property type="match status" value="1"/>
</dbReference>
<comment type="pathway">
    <text evidence="12">Porphyrin-containing compound metabolism; siroheme biosynthesis; precorrin-2 from uroporphyrinogen III: step 1/1.</text>
</comment>
<dbReference type="Gene3D" id="3.40.1010.10">
    <property type="entry name" value="Cobalt-precorrin-4 Transmethylase, Domain 1"/>
    <property type="match status" value="1"/>
</dbReference>
<evidence type="ECO:0000256" key="12">
    <source>
        <dbReference type="ARBA" id="ARBA00025705"/>
    </source>
</evidence>
<protein>
    <submittedName>
        <fullName evidence="18">Uroporphyrinogen-III C-methyltransferase</fullName>
        <ecNumber evidence="18">2.1.1.107</ecNumber>
    </submittedName>
</protein>
<evidence type="ECO:0000256" key="3">
    <source>
        <dbReference type="ARBA" id="ARBA00022573"/>
    </source>
</evidence>
<proteinExistence type="inferred from homology"/>